<comment type="caution">
    <text evidence="1">The sequence shown here is derived from an EMBL/GenBank/DDBJ whole genome shotgun (WGS) entry which is preliminary data.</text>
</comment>
<sequence length="281" mass="31983">MYEIPFFPVPRAHARVTDILQDPIFLRVREVGDLPLPILKPWEENPHNSMDFVDALRSNAIAVFTCQHFPERIYISQNWLRIPNEEKVVVLLHELAHADDYFTGAIALRGEYVIQAPAPERIFATTQAGYCKLEEATCALLSTPCEVRAEVRVIQIFPGAGTEYVAGELRRRLKCMRQGLQLHNSGTRGDSQYTLLHTTDSIVFYRAIARAVVGIVPEFANECTFGANEIAQFRKDVCGKLMSPEIVAILSLMEMEDDLARYYHTYSNLLQHLFGSRLVRR</sequence>
<proteinExistence type="predicted"/>
<dbReference type="Proteomes" id="UP000177528">
    <property type="component" value="Unassembled WGS sequence"/>
</dbReference>
<dbReference type="EMBL" id="MHHR01000033">
    <property type="protein sequence ID" value="OGY33126.1"/>
    <property type="molecule type" value="Genomic_DNA"/>
</dbReference>
<gene>
    <name evidence="1" type="ORF">A3D99_01555</name>
</gene>
<organism evidence="1 2">
    <name type="scientific">Candidatus Andersenbacteria bacterium RIFCSPHIGHO2_12_FULL_45_11</name>
    <dbReference type="NCBI Taxonomy" id="1797281"/>
    <lineage>
        <taxon>Bacteria</taxon>
        <taxon>Candidatus Anderseniibacteriota</taxon>
    </lineage>
</organism>
<accession>A0A1G1WZD6</accession>
<protein>
    <submittedName>
        <fullName evidence="1">Uncharacterized protein</fullName>
    </submittedName>
</protein>
<name>A0A1G1WZD6_9BACT</name>
<evidence type="ECO:0000313" key="2">
    <source>
        <dbReference type="Proteomes" id="UP000177528"/>
    </source>
</evidence>
<reference evidence="1 2" key="1">
    <citation type="journal article" date="2016" name="Nat. Commun.">
        <title>Thousands of microbial genomes shed light on interconnected biogeochemical processes in an aquifer system.</title>
        <authorList>
            <person name="Anantharaman K."/>
            <person name="Brown C.T."/>
            <person name="Hug L.A."/>
            <person name="Sharon I."/>
            <person name="Castelle C.J."/>
            <person name="Probst A.J."/>
            <person name="Thomas B.C."/>
            <person name="Singh A."/>
            <person name="Wilkins M.J."/>
            <person name="Karaoz U."/>
            <person name="Brodie E.L."/>
            <person name="Williams K.H."/>
            <person name="Hubbard S.S."/>
            <person name="Banfield J.F."/>
        </authorList>
    </citation>
    <scope>NUCLEOTIDE SEQUENCE [LARGE SCALE GENOMIC DNA]</scope>
</reference>
<dbReference type="AlphaFoldDB" id="A0A1G1WZD6"/>
<evidence type="ECO:0000313" key="1">
    <source>
        <dbReference type="EMBL" id="OGY33126.1"/>
    </source>
</evidence>